<dbReference type="OrthoDB" id="9393271at2759"/>
<dbReference type="InterPro" id="IPR036691">
    <property type="entry name" value="Endo/exonu/phosph_ase_sf"/>
</dbReference>
<dbReference type="GO" id="GO:0031012">
    <property type="term" value="C:extracellular matrix"/>
    <property type="evidence" value="ECO:0007669"/>
    <property type="project" value="TreeGrafter"/>
</dbReference>
<dbReference type="SUPFAM" id="SSF56219">
    <property type="entry name" value="DNase I-like"/>
    <property type="match status" value="1"/>
</dbReference>
<accession>A0A3M0JWE5</accession>
<dbReference type="GO" id="GO:0061343">
    <property type="term" value="P:cell adhesion involved in heart morphogenesis"/>
    <property type="evidence" value="ECO:0007669"/>
    <property type="project" value="TreeGrafter"/>
</dbReference>
<name>A0A3M0JWE5_HIRRU</name>
<keyword evidence="2" id="KW-1185">Reference proteome</keyword>
<dbReference type="PANTHER" id="PTHR33395">
    <property type="entry name" value="TRANSCRIPTASE, PUTATIVE-RELATED-RELATED"/>
    <property type="match status" value="1"/>
</dbReference>
<dbReference type="AlphaFoldDB" id="A0A3M0JWE5"/>
<sequence>MGDKQEELEAVVPQQSCDAVAITERWWGDSHSWSTALDGYKLFRRDRKGRRGGGVALYTREAFDTIGIETNDDGIECLRVRIQGKDNKDILLGVCYRPPNQEEDVDNLFCKQLENISASPALVLVTCQISAGNLILHKKKAVQEVLRVEDNFLLPAGE</sequence>
<evidence type="ECO:0000313" key="1">
    <source>
        <dbReference type="EMBL" id="RMC04511.1"/>
    </source>
</evidence>
<proteinExistence type="predicted"/>
<protein>
    <submittedName>
        <fullName evidence="1">Uncharacterized protein</fullName>
    </submittedName>
</protein>
<evidence type="ECO:0000313" key="2">
    <source>
        <dbReference type="Proteomes" id="UP000269221"/>
    </source>
</evidence>
<dbReference type="EMBL" id="QRBI01000125">
    <property type="protein sequence ID" value="RMC04511.1"/>
    <property type="molecule type" value="Genomic_DNA"/>
</dbReference>
<reference evidence="1 2" key="1">
    <citation type="submission" date="2018-07" db="EMBL/GenBank/DDBJ databases">
        <title>A high quality draft genome assembly of the barn swallow (H. rustica rustica).</title>
        <authorList>
            <person name="Formenti G."/>
            <person name="Chiara M."/>
            <person name="Poveda L."/>
            <person name="Francoijs K.-J."/>
            <person name="Bonisoli-Alquati A."/>
            <person name="Canova L."/>
            <person name="Gianfranceschi L."/>
            <person name="Horner D.S."/>
            <person name="Saino N."/>
        </authorList>
    </citation>
    <scope>NUCLEOTIDE SEQUENCE [LARGE SCALE GENOMIC DNA]</scope>
    <source>
        <strain evidence="1">Chelidonia</strain>
        <tissue evidence="1">Blood</tissue>
    </source>
</reference>
<dbReference type="Gene3D" id="3.60.10.10">
    <property type="entry name" value="Endonuclease/exonuclease/phosphatase"/>
    <property type="match status" value="1"/>
</dbReference>
<dbReference type="PANTHER" id="PTHR33395:SF22">
    <property type="entry name" value="REVERSE TRANSCRIPTASE DOMAIN-CONTAINING PROTEIN"/>
    <property type="match status" value="1"/>
</dbReference>
<comment type="caution">
    <text evidence="1">The sequence shown here is derived from an EMBL/GenBank/DDBJ whole genome shotgun (WGS) entry which is preliminary data.</text>
</comment>
<gene>
    <name evidence="1" type="ORF">DUI87_18957</name>
</gene>
<dbReference type="GO" id="GO:0007508">
    <property type="term" value="P:larval heart development"/>
    <property type="evidence" value="ECO:0007669"/>
    <property type="project" value="TreeGrafter"/>
</dbReference>
<dbReference type="Proteomes" id="UP000269221">
    <property type="component" value="Unassembled WGS sequence"/>
</dbReference>
<organism evidence="1 2">
    <name type="scientific">Hirundo rustica rustica</name>
    <dbReference type="NCBI Taxonomy" id="333673"/>
    <lineage>
        <taxon>Eukaryota</taxon>
        <taxon>Metazoa</taxon>
        <taxon>Chordata</taxon>
        <taxon>Craniata</taxon>
        <taxon>Vertebrata</taxon>
        <taxon>Euteleostomi</taxon>
        <taxon>Archelosauria</taxon>
        <taxon>Archosauria</taxon>
        <taxon>Dinosauria</taxon>
        <taxon>Saurischia</taxon>
        <taxon>Theropoda</taxon>
        <taxon>Coelurosauria</taxon>
        <taxon>Aves</taxon>
        <taxon>Neognathae</taxon>
        <taxon>Neoaves</taxon>
        <taxon>Telluraves</taxon>
        <taxon>Australaves</taxon>
        <taxon>Passeriformes</taxon>
        <taxon>Sylvioidea</taxon>
        <taxon>Hirundinidae</taxon>
        <taxon>Hirundo</taxon>
    </lineage>
</organism>